<evidence type="ECO:0000313" key="2">
    <source>
        <dbReference type="EMBL" id="MYM00179.1"/>
    </source>
</evidence>
<organism evidence="2 3">
    <name type="scientific">Novosphingobium silvae</name>
    <dbReference type="NCBI Taxonomy" id="2692619"/>
    <lineage>
        <taxon>Bacteria</taxon>
        <taxon>Pseudomonadati</taxon>
        <taxon>Pseudomonadota</taxon>
        <taxon>Alphaproteobacteria</taxon>
        <taxon>Sphingomonadales</taxon>
        <taxon>Sphingomonadaceae</taxon>
        <taxon>Novosphingobium</taxon>
    </lineage>
</organism>
<keyword evidence="1" id="KW-1133">Transmembrane helix</keyword>
<protein>
    <submittedName>
        <fullName evidence="2">Uncharacterized protein</fullName>
    </submittedName>
</protein>
<proteinExistence type="predicted"/>
<keyword evidence="1" id="KW-0812">Transmembrane</keyword>
<evidence type="ECO:0000313" key="3">
    <source>
        <dbReference type="Proteomes" id="UP000465810"/>
    </source>
</evidence>
<gene>
    <name evidence="2" type="ORF">GR702_20715</name>
</gene>
<name>A0A7X4KA79_9SPHN</name>
<dbReference type="Proteomes" id="UP000465810">
    <property type="component" value="Unassembled WGS sequence"/>
</dbReference>
<dbReference type="AlphaFoldDB" id="A0A7X4KA79"/>
<comment type="caution">
    <text evidence="2">The sequence shown here is derived from an EMBL/GenBank/DDBJ whole genome shotgun (WGS) entry which is preliminary data.</text>
</comment>
<reference evidence="2 3" key="1">
    <citation type="submission" date="2019-12" db="EMBL/GenBank/DDBJ databases">
        <authorList>
            <person name="Feng G."/>
            <person name="Zhu H."/>
        </authorList>
    </citation>
    <scope>NUCLEOTIDE SEQUENCE [LARGE SCALE GENOMIC DNA]</scope>
    <source>
        <strain evidence="2 3">FGD1</strain>
    </source>
</reference>
<accession>A0A7X4KA79</accession>
<sequence length="98" mass="10565">MSIGDVMALACLLLAIVAGLAILSGIYKQRLAHLERKLEITAGAAAEKAAQYATHNSELENRVRVLERIITDEGHGRGIALEIEALRKDGRASEVTTQ</sequence>
<feature type="transmembrane region" description="Helical" evidence="1">
    <location>
        <begin position="6"/>
        <end position="27"/>
    </location>
</feature>
<evidence type="ECO:0000256" key="1">
    <source>
        <dbReference type="SAM" id="Phobius"/>
    </source>
</evidence>
<keyword evidence="1" id="KW-0472">Membrane</keyword>
<keyword evidence="3" id="KW-1185">Reference proteome</keyword>
<dbReference type="RefSeq" id="WP_160987446.1">
    <property type="nucleotide sequence ID" value="NZ_WVTD01000031.1"/>
</dbReference>
<dbReference type="EMBL" id="WVTD01000031">
    <property type="protein sequence ID" value="MYM00179.1"/>
    <property type="molecule type" value="Genomic_DNA"/>
</dbReference>